<evidence type="ECO:0000313" key="3">
    <source>
        <dbReference type="Proteomes" id="UP000020561"/>
    </source>
</evidence>
<dbReference type="AlphaFoldDB" id="X7YWZ7"/>
<comment type="caution">
    <text evidence="2">The sequence shown here is derived from an EMBL/GenBank/DDBJ whole genome shotgun (WGS) entry which is preliminary data.</text>
</comment>
<gene>
    <name evidence="2" type="ORF">I545_5572</name>
</gene>
<reference evidence="2 3" key="1">
    <citation type="submission" date="2013-12" db="EMBL/GenBank/DDBJ databases">
        <authorList>
            <person name="Brown-Elliot B."/>
            <person name="Wallace R."/>
            <person name="Lenaerts A."/>
            <person name="Ordway D."/>
            <person name="DeGroote M.A."/>
            <person name="Parker T."/>
            <person name="Sizemore C."/>
            <person name="Tallon L.J."/>
            <person name="Sadzewicz L.K."/>
            <person name="Sengamalay N."/>
            <person name="Fraser C.M."/>
            <person name="Hine E."/>
            <person name="Shefchek K.A."/>
            <person name="Das S.P."/>
            <person name="Tettelin H."/>
        </authorList>
    </citation>
    <scope>NUCLEOTIDE SEQUENCE [LARGE SCALE GENOMIC DNA]</scope>
    <source>
        <strain evidence="2 3">662</strain>
    </source>
</reference>
<sequence>MSFRDAIAFAGHGSQQFLNLAAARAIAWRPPVPATTATGRDRLAELPPGPTPRRHLPSWR</sequence>
<dbReference type="EMBL" id="JAOA01000011">
    <property type="protein sequence ID" value="EUA10940.1"/>
    <property type="molecule type" value="Genomic_DNA"/>
</dbReference>
<feature type="region of interest" description="Disordered" evidence="1">
    <location>
        <begin position="32"/>
        <end position="60"/>
    </location>
</feature>
<dbReference type="Proteomes" id="UP000020561">
    <property type="component" value="Unassembled WGS sequence"/>
</dbReference>
<name>X7YWZ7_MYCKA</name>
<evidence type="ECO:0000313" key="2">
    <source>
        <dbReference type="EMBL" id="EUA10940.1"/>
    </source>
</evidence>
<protein>
    <submittedName>
        <fullName evidence="2">Uncharacterized protein</fullName>
    </submittedName>
</protein>
<dbReference type="PATRIC" id="fig|1299326.3.peg.5366"/>
<organism evidence="2 3">
    <name type="scientific">Mycobacterium kansasii 662</name>
    <dbReference type="NCBI Taxonomy" id="1299326"/>
    <lineage>
        <taxon>Bacteria</taxon>
        <taxon>Bacillati</taxon>
        <taxon>Actinomycetota</taxon>
        <taxon>Actinomycetes</taxon>
        <taxon>Mycobacteriales</taxon>
        <taxon>Mycobacteriaceae</taxon>
        <taxon>Mycobacterium</taxon>
    </lineage>
</organism>
<accession>X7YWZ7</accession>
<evidence type="ECO:0000256" key="1">
    <source>
        <dbReference type="SAM" id="MobiDB-lite"/>
    </source>
</evidence>
<proteinExistence type="predicted"/>